<dbReference type="GO" id="GO:0070507">
    <property type="term" value="P:regulation of microtubule cytoskeleton organization"/>
    <property type="evidence" value="ECO:0007669"/>
    <property type="project" value="TreeGrafter"/>
</dbReference>
<sequence length="103" mass="10806">MTDVVSAMDTEPNSPVSVLKPESDQSLGSPKSPPLDLIDTGKGLKVQTTTPHLVSLGSGRLSVAITLLTSKGGYVIFSLCLSFFSLCLSLSISRSSSLTHKPK</sequence>
<gene>
    <name evidence="3" type="primary">LOC109089821</name>
</gene>
<feature type="transmembrane region" description="Helical" evidence="2">
    <location>
        <begin position="74"/>
        <end position="93"/>
    </location>
</feature>
<dbReference type="RefSeq" id="XP_042570374.1">
    <property type="nucleotide sequence ID" value="XM_042714440.1"/>
</dbReference>
<protein>
    <submittedName>
        <fullName evidence="3">Pleckstrin homology-like domain family B member 1</fullName>
    </submittedName>
</protein>
<dbReference type="PANTHER" id="PTHR12156:SF21">
    <property type="entry name" value="PLECKSTRIN HOMOLOGY-LIKE DOMAIN FAMILY B MEMBER 2"/>
    <property type="match status" value="1"/>
</dbReference>
<evidence type="ECO:0000313" key="3">
    <source>
        <dbReference type="RefSeq" id="XP_042570374.1"/>
    </source>
</evidence>
<dbReference type="Proteomes" id="UP001155660">
    <property type="component" value="Chromosome A24"/>
</dbReference>
<proteinExistence type="predicted"/>
<evidence type="ECO:0000256" key="1">
    <source>
        <dbReference type="SAM" id="MobiDB-lite"/>
    </source>
</evidence>
<dbReference type="GO" id="GO:0045180">
    <property type="term" value="C:basal cortex"/>
    <property type="evidence" value="ECO:0007669"/>
    <property type="project" value="TreeGrafter"/>
</dbReference>
<evidence type="ECO:0000256" key="2">
    <source>
        <dbReference type="SAM" id="Phobius"/>
    </source>
</evidence>
<feature type="region of interest" description="Disordered" evidence="1">
    <location>
        <begin position="1"/>
        <end position="34"/>
    </location>
</feature>
<dbReference type="PANTHER" id="PTHR12156">
    <property type="entry name" value="PLECKSTRIN HOMOLOGY-LIKE DOMAIN, FAMILY B, MEMBER 3"/>
    <property type="match status" value="1"/>
</dbReference>
<dbReference type="OrthoDB" id="6020705at2759"/>
<keyword evidence="2" id="KW-1133">Transmembrane helix</keyword>
<reference evidence="3" key="1">
    <citation type="submission" date="2025-08" db="UniProtKB">
        <authorList>
            <consortium name="RefSeq"/>
        </authorList>
    </citation>
    <scope>IDENTIFICATION</scope>
    <source>
        <tissue evidence="3">Muscle</tissue>
    </source>
</reference>
<dbReference type="KEGG" id="ccar:109089821"/>
<dbReference type="AlphaFoldDB" id="A0A9Q9VSM0"/>
<dbReference type="GeneID" id="109089821"/>
<name>A0A9Q9VSM0_CYPCA</name>
<keyword evidence="2" id="KW-0472">Membrane</keyword>
<organism evidence="3">
    <name type="scientific">Cyprinus carpio</name>
    <name type="common">Common carp</name>
    <dbReference type="NCBI Taxonomy" id="7962"/>
    <lineage>
        <taxon>Eukaryota</taxon>
        <taxon>Metazoa</taxon>
        <taxon>Chordata</taxon>
        <taxon>Craniata</taxon>
        <taxon>Vertebrata</taxon>
        <taxon>Euteleostomi</taxon>
        <taxon>Actinopterygii</taxon>
        <taxon>Neopterygii</taxon>
        <taxon>Teleostei</taxon>
        <taxon>Ostariophysi</taxon>
        <taxon>Cypriniformes</taxon>
        <taxon>Cyprinidae</taxon>
        <taxon>Cyprininae</taxon>
        <taxon>Cyprinus</taxon>
    </lineage>
</organism>
<dbReference type="InterPro" id="IPR052212">
    <property type="entry name" value="PH-like_domain"/>
</dbReference>
<keyword evidence="2" id="KW-0812">Transmembrane</keyword>
<accession>A0A9Q9VSM0</accession>